<evidence type="ECO:0000313" key="2">
    <source>
        <dbReference type="EMBL" id="CAD8680273.1"/>
    </source>
</evidence>
<feature type="compositionally biased region" description="Low complexity" evidence="1">
    <location>
        <begin position="132"/>
        <end position="142"/>
    </location>
</feature>
<feature type="compositionally biased region" description="Low complexity" evidence="1">
    <location>
        <begin position="411"/>
        <end position="420"/>
    </location>
</feature>
<name>A0A7S0WRJ9_9CHLO</name>
<gene>
    <name evidence="2" type="ORF">CLEI1391_LOCUS9490</name>
</gene>
<proteinExistence type="predicted"/>
<sequence length="439" mass="42881">MGCLQSQPQDPLGRPGGIQQGKSSSPSVLDTGQSLQGAAQGSDHASASISDHGPPVAIQKQVGSSSKLAQRLSSEASSTAAVIAPARSGQQPPLKEEPDPGGTEERPGYERDPDSTISPLRSHQVALPPPDGLAAAGAAPKPAGVPAGIAQNVQRLHALLLESNAQLLGVTPDAMTATNMLTNAGPASIGAGKVQSANILVERSYGRIEPVSGEALGSQQFYESCESQVDRIAAKLAQRAQRGVKSAGPGLATGAGGPSGRMSYDACGGGGPGTRTAAAVAAAGPGSQVDQIPSLASQLPTSSNYMPPGMYMGHGGTASSGGYGAAGAAASAHNTRASAASAAAAAAATAATLALAAARAGRGVDGALKPGSGKGADGFVRPGSSGAGYGAPGTAAPSVATTSLGAPTNPSTTTGRGSSSSREHRPLIIAETLPELSEC</sequence>
<feature type="region of interest" description="Disordered" evidence="1">
    <location>
        <begin position="366"/>
        <end position="439"/>
    </location>
</feature>
<feature type="compositionally biased region" description="Polar residues" evidence="1">
    <location>
        <begin position="399"/>
        <end position="410"/>
    </location>
</feature>
<dbReference type="AlphaFoldDB" id="A0A7S0WRJ9"/>
<feature type="compositionally biased region" description="Basic and acidic residues" evidence="1">
    <location>
        <begin position="94"/>
        <end position="114"/>
    </location>
</feature>
<feature type="compositionally biased region" description="Polar residues" evidence="1">
    <location>
        <begin position="20"/>
        <end position="49"/>
    </location>
</feature>
<organism evidence="2">
    <name type="scientific">Chlamydomonas leiostraca</name>
    <dbReference type="NCBI Taxonomy" id="1034604"/>
    <lineage>
        <taxon>Eukaryota</taxon>
        <taxon>Viridiplantae</taxon>
        <taxon>Chlorophyta</taxon>
        <taxon>core chlorophytes</taxon>
        <taxon>Chlorophyceae</taxon>
        <taxon>CS clade</taxon>
        <taxon>Chlamydomonadales</taxon>
        <taxon>Chlamydomonadaceae</taxon>
        <taxon>Chlamydomonas</taxon>
    </lineage>
</organism>
<evidence type="ECO:0000256" key="1">
    <source>
        <dbReference type="SAM" id="MobiDB-lite"/>
    </source>
</evidence>
<dbReference type="EMBL" id="HBFB01016932">
    <property type="protein sequence ID" value="CAD8680273.1"/>
    <property type="molecule type" value="Transcribed_RNA"/>
</dbReference>
<protein>
    <submittedName>
        <fullName evidence="2">Uncharacterized protein</fullName>
    </submittedName>
</protein>
<reference evidence="2" key="1">
    <citation type="submission" date="2021-01" db="EMBL/GenBank/DDBJ databases">
        <authorList>
            <person name="Corre E."/>
            <person name="Pelletier E."/>
            <person name="Niang G."/>
            <person name="Scheremetjew M."/>
            <person name="Finn R."/>
            <person name="Kale V."/>
            <person name="Holt S."/>
            <person name="Cochrane G."/>
            <person name="Meng A."/>
            <person name="Brown T."/>
            <person name="Cohen L."/>
        </authorList>
    </citation>
    <scope>NUCLEOTIDE SEQUENCE</scope>
    <source>
        <strain evidence="2">SAG 11-49</strain>
    </source>
</reference>
<accession>A0A7S0WRJ9</accession>
<feature type="compositionally biased region" description="Polar residues" evidence="1">
    <location>
        <begin position="61"/>
        <end position="80"/>
    </location>
</feature>
<feature type="region of interest" description="Disordered" evidence="1">
    <location>
        <begin position="1"/>
        <end position="142"/>
    </location>
</feature>